<reference evidence="2" key="1">
    <citation type="submission" date="2020-05" db="EMBL/GenBank/DDBJ databases">
        <authorList>
            <person name="Chiriac C."/>
            <person name="Salcher M."/>
            <person name="Ghai R."/>
            <person name="Kavagutti S V."/>
        </authorList>
    </citation>
    <scope>NUCLEOTIDE SEQUENCE</scope>
</reference>
<keyword evidence="1" id="KW-0472">Membrane</keyword>
<name>A0A6J6E014_9ZZZZ</name>
<accession>A0A6J6E014</accession>
<keyword evidence="1" id="KW-0812">Transmembrane</keyword>
<dbReference type="AlphaFoldDB" id="A0A6J6E014"/>
<gene>
    <name evidence="2" type="ORF">UFOPK1726_00203</name>
</gene>
<feature type="transmembrane region" description="Helical" evidence="1">
    <location>
        <begin position="103"/>
        <end position="124"/>
    </location>
</feature>
<protein>
    <submittedName>
        <fullName evidence="2">Unannotated protein</fullName>
    </submittedName>
</protein>
<evidence type="ECO:0000313" key="2">
    <source>
        <dbReference type="EMBL" id="CAB4569671.1"/>
    </source>
</evidence>
<dbReference type="EMBL" id="CAEZTT010000011">
    <property type="protein sequence ID" value="CAB4569671.1"/>
    <property type="molecule type" value="Genomic_DNA"/>
</dbReference>
<evidence type="ECO:0000256" key="1">
    <source>
        <dbReference type="SAM" id="Phobius"/>
    </source>
</evidence>
<keyword evidence="1" id="KW-1133">Transmembrane helix</keyword>
<feature type="transmembrane region" description="Helical" evidence="1">
    <location>
        <begin position="74"/>
        <end position="97"/>
    </location>
</feature>
<sequence>MSFNSLRNRIFLVSSFGIIAGGFLGAQLGGLADTGWGDLVGAIFGMWLGGPISAMLTFQILVGKFDVELALTKARIFNLVLTFLTATILLTVFSFAVQISSGSILLVFILIFANLSLSYFNLVATLRLAKK</sequence>
<proteinExistence type="predicted"/>
<feature type="transmembrane region" description="Helical" evidence="1">
    <location>
        <begin position="41"/>
        <end position="62"/>
    </location>
</feature>
<organism evidence="2">
    <name type="scientific">freshwater metagenome</name>
    <dbReference type="NCBI Taxonomy" id="449393"/>
    <lineage>
        <taxon>unclassified sequences</taxon>
        <taxon>metagenomes</taxon>
        <taxon>ecological metagenomes</taxon>
    </lineage>
</organism>